<dbReference type="Proteomes" id="UP000184512">
    <property type="component" value="Unassembled WGS sequence"/>
</dbReference>
<evidence type="ECO:0000256" key="1">
    <source>
        <dbReference type="SAM" id="MobiDB-lite"/>
    </source>
</evidence>
<dbReference type="STRING" id="1123357.SAMN02745244_02720"/>
<dbReference type="AlphaFoldDB" id="A0A1M6K381"/>
<evidence type="ECO:0000313" key="3">
    <source>
        <dbReference type="Proteomes" id="UP000184512"/>
    </source>
</evidence>
<protein>
    <submittedName>
        <fullName evidence="2">Uncharacterized protein</fullName>
    </submittedName>
</protein>
<dbReference type="RefSeq" id="WP_073189199.1">
    <property type="nucleotide sequence ID" value="NZ_FQZG01000056.1"/>
</dbReference>
<accession>A0A1M6K381</accession>
<dbReference type="EMBL" id="FQZG01000056">
    <property type="protein sequence ID" value="SHJ53364.1"/>
    <property type="molecule type" value="Genomic_DNA"/>
</dbReference>
<proteinExistence type="predicted"/>
<feature type="compositionally biased region" description="Basic residues" evidence="1">
    <location>
        <begin position="63"/>
        <end position="76"/>
    </location>
</feature>
<keyword evidence="3" id="KW-1185">Reference proteome</keyword>
<organism evidence="2 3">
    <name type="scientific">Tessaracoccus bendigoensis DSM 12906</name>
    <dbReference type="NCBI Taxonomy" id="1123357"/>
    <lineage>
        <taxon>Bacteria</taxon>
        <taxon>Bacillati</taxon>
        <taxon>Actinomycetota</taxon>
        <taxon>Actinomycetes</taxon>
        <taxon>Propionibacteriales</taxon>
        <taxon>Propionibacteriaceae</taxon>
        <taxon>Tessaracoccus</taxon>
    </lineage>
</organism>
<sequence length="82" mass="9305">MFEVTDRDVQEAAEALRHRLDLLNQLDQALPEAESGDPEAMLRVADLYVETARPQMADEWRQRARVKQPGKVRRGGRATSTS</sequence>
<name>A0A1M6K381_9ACTN</name>
<reference evidence="3" key="1">
    <citation type="submission" date="2016-11" db="EMBL/GenBank/DDBJ databases">
        <authorList>
            <person name="Varghese N."/>
            <person name="Submissions S."/>
        </authorList>
    </citation>
    <scope>NUCLEOTIDE SEQUENCE [LARGE SCALE GENOMIC DNA]</scope>
    <source>
        <strain evidence="3">DSM 12906</strain>
    </source>
</reference>
<gene>
    <name evidence="2" type="ORF">SAMN02745244_02720</name>
</gene>
<evidence type="ECO:0000313" key="2">
    <source>
        <dbReference type="EMBL" id="SHJ53364.1"/>
    </source>
</evidence>
<feature type="region of interest" description="Disordered" evidence="1">
    <location>
        <begin position="59"/>
        <end position="82"/>
    </location>
</feature>